<comment type="subunit">
    <text evidence="9">The complex comprises the extracytoplasmic solute receptor protein and the two transmembrane proteins.</text>
</comment>
<evidence type="ECO:0000256" key="7">
    <source>
        <dbReference type="ARBA" id="ARBA00023136"/>
    </source>
</evidence>
<evidence type="ECO:0000313" key="11">
    <source>
        <dbReference type="EMBL" id="TCD11400.1"/>
    </source>
</evidence>
<gene>
    <name evidence="11" type="ORF">E0D97_16985</name>
</gene>
<evidence type="ECO:0000256" key="8">
    <source>
        <dbReference type="ARBA" id="ARBA00038436"/>
    </source>
</evidence>
<feature type="transmembrane region" description="Helical" evidence="9">
    <location>
        <begin position="59"/>
        <end position="76"/>
    </location>
</feature>
<dbReference type="PANTHER" id="PTHR35011">
    <property type="entry name" value="2,3-DIKETO-L-GULONATE TRAP TRANSPORTER SMALL PERMEASE PROTEIN YIAM"/>
    <property type="match status" value="1"/>
</dbReference>
<comment type="subcellular location">
    <subcellularLocation>
        <location evidence="1 9">Cell inner membrane</location>
        <topology evidence="1 9">Multi-pass membrane protein</topology>
    </subcellularLocation>
</comment>
<evidence type="ECO:0000256" key="9">
    <source>
        <dbReference type="RuleBase" id="RU369079"/>
    </source>
</evidence>
<name>A0A4R0P3I1_9HYPH</name>
<dbReference type="Pfam" id="PF04290">
    <property type="entry name" value="DctQ"/>
    <property type="match status" value="1"/>
</dbReference>
<dbReference type="GO" id="GO:0005886">
    <property type="term" value="C:plasma membrane"/>
    <property type="evidence" value="ECO:0007669"/>
    <property type="project" value="UniProtKB-SubCell"/>
</dbReference>
<proteinExistence type="inferred from homology"/>
<dbReference type="Proteomes" id="UP000291301">
    <property type="component" value="Unassembled WGS sequence"/>
</dbReference>
<reference evidence="11 12" key="1">
    <citation type="journal article" date="2015" name="Antonie Van Leeuwenhoek">
        <title>Oricola cellulosilytica gen. nov., sp. nov., a cellulose-degrading bacterium of the family Phyllobacteriaceae isolated from surface seashore water, and emended descriptions of Mesorhizobium loti and Phyllobacterium myrsinacearum.</title>
        <authorList>
            <person name="Hameed A."/>
            <person name="Shahina M."/>
            <person name="Lai W.A."/>
            <person name="Lin S.Y."/>
            <person name="Young L.S."/>
            <person name="Liu Y.C."/>
            <person name="Hsu Y.H."/>
            <person name="Young C.C."/>
        </authorList>
    </citation>
    <scope>NUCLEOTIDE SEQUENCE [LARGE SCALE GENOMIC DNA]</scope>
    <source>
        <strain evidence="11 12">KCTC 52183</strain>
    </source>
</reference>
<evidence type="ECO:0000256" key="4">
    <source>
        <dbReference type="ARBA" id="ARBA00022519"/>
    </source>
</evidence>
<feature type="transmembrane region" description="Helical" evidence="9">
    <location>
        <begin position="21"/>
        <end position="39"/>
    </location>
</feature>
<dbReference type="GO" id="GO:0022857">
    <property type="term" value="F:transmembrane transporter activity"/>
    <property type="evidence" value="ECO:0007669"/>
    <property type="project" value="UniProtKB-UniRule"/>
</dbReference>
<evidence type="ECO:0000256" key="2">
    <source>
        <dbReference type="ARBA" id="ARBA00022448"/>
    </source>
</evidence>
<evidence type="ECO:0000256" key="3">
    <source>
        <dbReference type="ARBA" id="ARBA00022475"/>
    </source>
</evidence>
<feature type="transmembrane region" description="Helical" evidence="9">
    <location>
        <begin position="169"/>
        <end position="190"/>
    </location>
</feature>
<organism evidence="11 12">
    <name type="scientific">Oricola cellulosilytica</name>
    <dbReference type="NCBI Taxonomy" id="1429082"/>
    <lineage>
        <taxon>Bacteria</taxon>
        <taxon>Pseudomonadati</taxon>
        <taxon>Pseudomonadota</taxon>
        <taxon>Alphaproteobacteria</taxon>
        <taxon>Hyphomicrobiales</taxon>
        <taxon>Ahrensiaceae</taxon>
        <taxon>Oricola</taxon>
    </lineage>
</organism>
<keyword evidence="3" id="KW-1003">Cell membrane</keyword>
<accession>A0A4R0P3I1</accession>
<feature type="transmembrane region" description="Helical" evidence="9">
    <location>
        <begin position="97"/>
        <end position="119"/>
    </location>
</feature>
<dbReference type="PANTHER" id="PTHR35011:SF4">
    <property type="entry name" value="SLL1102 PROTEIN"/>
    <property type="match status" value="1"/>
</dbReference>
<comment type="function">
    <text evidence="9">Part of the tripartite ATP-independent periplasmic (TRAP) transport system.</text>
</comment>
<evidence type="ECO:0000313" key="12">
    <source>
        <dbReference type="Proteomes" id="UP000291301"/>
    </source>
</evidence>
<keyword evidence="7 9" id="KW-0472">Membrane</keyword>
<dbReference type="InterPro" id="IPR055348">
    <property type="entry name" value="DctQ"/>
</dbReference>
<evidence type="ECO:0000256" key="1">
    <source>
        <dbReference type="ARBA" id="ARBA00004429"/>
    </source>
</evidence>
<keyword evidence="12" id="KW-1185">Reference proteome</keyword>
<dbReference type="EMBL" id="SJST01000009">
    <property type="protein sequence ID" value="TCD11400.1"/>
    <property type="molecule type" value="Genomic_DNA"/>
</dbReference>
<dbReference type="AlphaFoldDB" id="A0A4R0P3I1"/>
<evidence type="ECO:0000256" key="5">
    <source>
        <dbReference type="ARBA" id="ARBA00022692"/>
    </source>
</evidence>
<dbReference type="InterPro" id="IPR007387">
    <property type="entry name" value="TRAP_DctQ"/>
</dbReference>
<protein>
    <recommendedName>
        <fullName evidence="9">TRAP transporter small permease protein</fullName>
    </recommendedName>
</protein>
<sequence length="204" mass="22996">MHRLLLAYVRVVDGLNRRVGRVMMYGIFAMMAILLWSAFTKVGSDMGFGINPSLWTLEMAQFAMVAYYILGGPYSIQIGSNVRMDLFYGNWSNRKRAWVDAFTVLFLICYLFVLLWGGVSSASYSLGHFSGEPITFFSGIIGAFFTGGAEAVAEEVGFMERSATAWRPYLWPIKLIMVLGIFLMLLQAVSEFFKDILRIRGITI</sequence>
<evidence type="ECO:0000259" key="10">
    <source>
        <dbReference type="Pfam" id="PF04290"/>
    </source>
</evidence>
<feature type="domain" description="Tripartite ATP-independent periplasmic transporters DctQ component" evidence="10">
    <location>
        <begin position="51"/>
        <end position="196"/>
    </location>
</feature>
<keyword evidence="2 9" id="KW-0813">Transport</keyword>
<dbReference type="OrthoDB" id="9794346at2"/>
<dbReference type="RefSeq" id="WP_131571372.1">
    <property type="nucleotide sequence ID" value="NZ_JAINFK010000008.1"/>
</dbReference>
<comment type="caution">
    <text evidence="11">The sequence shown here is derived from an EMBL/GenBank/DDBJ whole genome shotgun (WGS) entry which is preliminary data.</text>
</comment>
<keyword evidence="4 9" id="KW-0997">Cell inner membrane</keyword>
<keyword evidence="6 9" id="KW-1133">Transmembrane helix</keyword>
<evidence type="ECO:0000256" key="6">
    <source>
        <dbReference type="ARBA" id="ARBA00022989"/>
    </source>
</evidence>
<keyword evidence="5 9" id="KW-0812">Transmembrane</keyword>
<comment type="similarity">
    <text evidence="8 9">Belongs to the TRAP transporter small permease family.</text>
</comment>